<dbReference type="Proteomes" id="UP000008631">
    <property type="component" value="Chromosome"/>
</dbReference>
<dbReference type="STRING" id="575540.Isop_0845"/>
<protein>
    <submittedName>
        <fullName evidence="1">Uncharacterized protein</fullName>
    </submittedName>
</protein>
<dbReference type="OrthoDB" id="285961at2"/>
<dbReference type="InParanoid" id="E8R2F0"/>
<dbReference type="KEGG" id="ipa:Isop_0845"/>
<keyword evidence="2" id="KW-1185">Reference proteome</keyword>
<evidence type="ECO:0000313" key="1">
    <source>
        <dbReference type="EMBL" id="ADV61435.1"/>
    </source>
</evidence>
<evidence type="ECO:0000313" key="2">
    <source>
        <dbReference type="Proteomes" id="UP000008631"/>
    </source>
</evidence>
<sequence>MSVEPPRIATGSHLVTRWRRRFQWTMVLAALLGGWGLLERLAIAQEGVTAPGGPPLLKVWRDGMEGPTVSWSRLSAEVNATIISHERVRDRPREGEWSERIAFRAGTAGTGLYYGRPTPVIPIGSATRVALMIRSNRAGMQLLARVVLPSDVDPDTGQPTSLILAGSVYDDPDRWRRLDLFDLPLKAERQARVLRASSGRRVSLEGAYLDQVIVNLYGGPGVTVVDLDDLTISPVPTAVERGENPVARTEPSPEAMPGAFPEPNSAADGVGEAAVSPEASTTPFWNLVKLEDGRLSRLDSASYQWVDWSPAAISAPGADVEALARAGFDLLALPMPEPGAGSDDPSLTQGREAVERGMLLMLDAGRWVSDRALRPDRVVARLGEFPLRDATAFWNLGDRLGVSIDPVVRLAERERVREVTRLIRESANAERSALTTGILRGMFREYHEGAAPLSVIGLAPAAWGGSLGTRDLLEWYGQRYDLVALGNARPVFLGWTPATAPLEVTTSIWGPDGPPEWGVPWVQPDQVRLMVYAGLMAGHPGIAIQADETLTDPVNAATLLETAFLNAEIKLLSSILARRQNRPIPVRITVAPQRVSANPRVITPEAKPHPTLIGRAISTSDSRGSLVLIADAQEGSQWQPAQLAHRDVRVVVPAPEDAQAFEISLGGVRVLNRSRTAGGVQFELEEFAVTAAVLVTTDFGMIERLRQAVERIRPRAITMALDQSNALIRQIAGIHSQLQALGRGQAEGDLLLARAQNHLQAAAAALEREDFQVAWEEARRSSRPLRVLARAYHDQILRELIRVTTPTDPEGKATLITAVSCPPAVALNTLPQAAVWIDYLARWRFGRNRLPSGNFNDPDRLATEGWEEVGYGQTEPPAELVLPALTNDRKDRALKISVGPRDEAQRRALSPYLDHAPIALRSPGISIRSGQMIRVRVMVRMERPIYPGAGGVFVRDSIGGEALEFRTRQAIPEWREVVLYRRAPADGQLKVTLGLAGHGEAFFDNLVVETIDEPEDAAEAPPARSDR</sequence>
<organism evidence="1 2">
    <name type="scientific">Isosphaera pallida (strain ATCC 43644 / DSM 9630 / IS1B)</name>
    <dbReference type="NCBI Taxonomy" id="575540"/>
    <lineage>
        <taxon>Bacteria</taxon>
        <taxon>Pseudomonadati</taxon>
        <taxon>Planctomycetota</taxon>
        <taxon>Planctomycetia</taxon>
        <taxon>Isosphaerales</taxon>
        <taxon>Isosphaeraceae</taxon>
        <taxon>Isosphaera</taxon>
    </lineage>
</organism>
<gene>
    <name evidence="1" type="ordered locus">Isop_0845</name>
</gene>
<accession>E8R2F0</accession>
<name>E8R2F0_ISOPI</name>
<dbReference type="eggNOG" id="ENOG502Z9XU">
    <property type="taxonomic scope" value="Bacteria"/>
</dbReference>
<proteinExistence type="predicted"/>
<dbReference type="EMBL" id="CP002353">
    <property type="protein sequence ID" value="ADV61435.1"/>
    <property type="molecule type" value="Genomic_DNA"/>
</dbReference>
<reference evidence="1 2" key="2">
    <citation type="journal article" date="2011" name="Stand. Genomic Sci.">
        <title>Complete genome sequence of Isosphaera pallida type strain (IS1B).</title>
        <authorList>
            <consortium name="US DOE Joint Genome Institute (JGI-PGF)"/>
            <person name="Goker M."/>
            <person name="Cleland D."/>
            <person name="Saunders E."/>
            <person name="Lapidus A."/>
            <person name="Nolan M."/>
            <person name="Lucas S."/>
            <person name="Hammon N."/>
            <person name="Deshpande S."/>
            <person name="Cheng J.F."/>
            <person name="Tapia R."/>
            <person name="Han C."/>
            <person name="Goodwin L."/>
            <person name="Pitluck S."/>
            <person name="Liolios K."/>
            <person name="Pagani I."/>
            <person name="Ivanova N."/>
            <person name="Mavromatis K."/>
            <person name="Pati A."/>
            <person name="Chen A."/>
            <person name="Palaniappan K."/>
            <person name="Land M."/>
            <person name="Hauser L."/>
            <person name="Chang Y.J."/>
            <person name="Jeffries C.D."/>
            <person name="Detter J.C."/>
            <person name="Beck B."/>
            <person name="Woyke T."/>
            <person name="Bristow J."/>
            <person name="Eisen J.A."/>
            <person name="Markowitz V."/>
            <person name="Hugenholtz P."/>
            <person name="Kyrpides N.C."/>
            <person name="Klenk H.P."/>
        </authorList>
    </citation>
    <scope>NUCLEOTIDE SEQUENCE [LARGE SCALE GENOMIC DNA]</scope>
    <source>
        <strain evidence="2">ATCC 43644 / DSM 9630 / IS1B</strain>
    </source>
</reference>
<dbReference type="RefSeq" id="WP_013563724.1">
    <property type="nucleotide sequence ID" value="NC_014962.1"/>
</dbReference>
<dbReference type="HOGENOM" id="CLU_318041_0_0_0"/>
<dbReference type="AlphaFoldDB" id="E8R2F0"/>
<reference key="1">
    <citation type="submission" date="2010-11" db="EMBL/GenBank/DDBJ databases">
        <title>The complete sequence of chromosome of Isophaera pallida ATCC 43644.</title>
        <authorList>
            <consortium name="US DOE Joint Genome Institute (JGI-PGF)"/>
            <person name="Lucas S."/>
            <person name="Copeland A."/>
            <person name="Lapidus A."/>
            <person name="Bruce D."/>
            <person name="Goodwin L."/>
            <person name="Pitluck S."/>
            <person name="Kyrpides N."/>
            <person name="Mavromatis K."/>
            <person name="Pagani I."/>
            <person name="Ivanova N."/>
            <person name="Saunders E."/>
            <person name="Brettin T."/>
            <person name="Detter J.C."/>
            <person name="Han C."/>
            <person name="Tapia R."/>
            <person name="Land M."/>
            <person name="Hauser L."/>
            <person name="Markowitz V."/>
            <person name="Cheng J.-F."/>
            <person name="Hugenholtz P."/>
            <person name="Woyke T."/>
            <person name="Wu D."/>
            <person name="Eisen J.A."/>
        </authorList>
    </citation>
    <scope>NUCLEOTIDE SEQUENCE</scope>
    <source>
        <strain>ATCC 43644</strain>
    </source>
</reference>